<dbReference type="InterPro" id="IPR001680">
    <property type="entry name" value="WD40_rpt"/>
</dbReference>
<dbReference type="OMA" id="DYEDDIM"/>
<dbReference type="Gene3D" id="2.130.10.10">
    <property type="entry name" value="YVTN repeat-like/Quinoprotein amine dehydrogenase"/>
    <property type="match status" value="2"/>
</dbReference>
<dbReference type="AlphaFoldDB" id="A0A1H6PQJ7"/>
<dbReference type="InterPro" id="IPR015943">
    <property type="entry name" value="WD40/YVTN_repeat-like_dom_sf"/>
</dbReference>
<protein>
    <submittedName>
        <fullName evidence="8">WD40-repeat-containing domain protein</fullName>
    </submittedName>
</protein>
<organism evidence="7 9">
    <name type="scientific">Yarrowia lipolytica</name>
    <name type="common">Candida lipolytica</name>
    <dbReference type="NCBI Taxonomy" id="4952"/>
    <lineage>
        <taxon>Eukaryota</taxon>
        <taxon>Fungi</taxon>
        <taxon>Dikarya</taxon>
        <taxon>Ascomycota</taxon>
        <taxon>Saccharomycotina</taxon>
        <taxon>Dipodascomycetes</taxon>
        <taxon>Dipodascales</taxon>
        <taxon>Dipodascales incertae sedis</taxon>
        <taxon>Yarrowia</taxon>
    </lineage>
</organism>
<dbReference type="PANTHER" id="PTHR44040:SF1">
    <property type="entry name" value="RETINOBLASTOMA-BINDING PROTEIN 5"/>
    <property type="match status" value="1"/>
</dbReference>
<feature type="region of interest" description="Disordered" evidence="6">
    <location>
        <begin position="367"/>
        <end position="386"/>
    </location>
</feature>
<dbReference type="GeneID" id="2909634"/>
<feature type="repeat" description="WD" evidence="5">
    <location>
        <begin position="63"/>
        <end position="104"/>
    </location>
</feature>
<dbReference type="SMART" id="SM00320">
    <property type="entry name" value="WD40"/>
    <property type="match status" value="5"/>
</dbReference>
<dbReference type="KEGG" id="yli:2909634"/>
<dbReference type="eggNOG" id="KOG1273">
    <property type="taxonomic scope" value="Eukaryota"/>
</dbReference>
<dbReference type="VEuPathDB" id="FungiDB:YALI1_C31576g"/>
<keyword evidence="4" id="KW-0539">Nucleus</keyword>
<dbReference type="InterPro" id="IPR037850">
    <property type="entry name" value="RBBP5/Swd1"/>
</dbReference>
<dbReference type="PROSITE" id="PS50294">
    <property type="entry name" value="WD_REPEATS_REGION"/>
    <property type="match status" value="1"/>
</dbReference>
<gene>
    <name evidence="8" type="ORF">B0I71DRAFT_100299</name>
    <name evidence="7" type="ORF">YALI1_C31576g</name>
</gene>
<evidence type="ECO:0000256" key="2">
    <source>
        <dbReference type="ARBA" id="ARBA00022574"/>
    </source>
</evidence>
<proteinExistence type="predicted"/>
<evidence type="ECO:0000256" key="3">
    <source>
        <dbReference type="ARBA" id="ARBA00022737"/>
    </source>
</evidence>
<evidence type="ECO:0000313" key="8">
    <source>
        <dbReference type="EMBL" id="RDW24773.1"/>
    </source>
</evidence>
<dbReference type="EMBL" id="KZ859022">
    <property type="protein sequence ID" value="RDW24773.1"/>
    <property type="molecule type" value="Genomic_DNA"/>
</dbReference>
<dbReference type="EMBL" id="CP017555">
    <property type="protein sequence ID" value="AOW03280.1"/>
    <property type="molecule type" value="Genomic_DNA"/>
</dbReference>
<dbReference type="Pfam" id="PF00400">
    <property type="entry name" value="WD40"/>
    <property type="match status" value="3"/>
</dbReference>
<dbReference type="PROSITE" id="PS50082">
    <property type="entry name" value="WD_REPEATS_2"/>
    <property type="match status" value="1"/>
</dbReference>
<dbReference type="Proteomes" id="UP000256601">
    <property type="component" value="Unassembled WGS sequence"/>
</dbReference>
<accession>A0A1H6PQJ7</accession>
<evidence type="ECO:0000256" key="1">
    <source>
        <dbReference type="ARBA" id="ARBA00004123"/>
    </source>
</evidence>
<evidence type="ECO:0000256" key="5">
    <source>
        <dbReference type="PROSITE-ProRule" id="PRU00221"/>
    </source>
</evidence>
<reference evidence="7 9" key="1">
    <citation type="journal article" date="2016" name="PLoS ONE">
        <title>Sequence Assembly of Yarrowia lipolytica Strain W29/CLIB89 Shows Transposable Element Diversity.</title>
        <authorList>
            <person name="Magnan C."/>
            <person name="Yu J."/>
            <person name="Chang I."/>
            <person name="Jahn E."/>
            <person name="Kanomata Y."/>
            <person name="Wu J."/>
            <person name="Zeller M."/>
            <person name="Oakes M."/>
            <person name="Baldi P."/>
            <person name="Sandmeyer S."/>
        </authorList>
    </citation>
    <scope>NUCLEOTIDE SEQUENCE [LARGE SCALE GENOMIC DNA]</scope>
    <source>
        <strain evidence="7">CLIB89</strain>
        <strain evidence="9">CLIB89(W29)</strain>
    </source>
</reference>
<dbReference type="SUPFAM" id="SSF50978">
    <property type="entry name" value="WD40 repeat-like"/>
    <property type="match status" value="1"/>
</dbReference>
<sequence length="424" mass="47824">MNLSLLDPFSLAQDYPETLSKRLKWGHSCCISFNRKGDYFASGLVDGTIVIFDFDTHGVIAVLRGHSRQIQSLSWSKDGRYILSSSRDWTCMLWDLSTKKATQTINFNTPVWGAQLHPSGHALFVVSLYEAAPKLVHLDTERGGGPTMHDLPTDEQKDDEDSETTKKPVKHLTLVTQFDKSGKYIFAGTSRGFLNVISTDTRDILHSTRVTSSSIKNIEVSQSGRSLGINSSDRVIRQIQVPTLLSTEPDTWEFEVILKYQDVVNRLQWNSITFASNGEYMLASTFESHDVYMWETSMGSLVKIFEGPKEELTGISWHPSRPILAAIGLDSGKIFLWSTITPQRWSALAPDFVEVEENINYEEKEDEFDMADQEDIDQQRQDDEDGEVDVMTIEQIRGVVGQHESFIVPIELSDVEEAPVSDDD</sequence>
<dbReference type="PROSITE" id="PS00678">
    <property type="entry name" value="WD_REPEATS_1"/>
    <property type="match status" value="1"/>
</dbReference>
<feature type="region of interest" description="Disordered" evidence="6">
    <location>
        <begin position="139"/>
        <end position="166"/>
    </location>
</feature>
<dbReference type="Proteomes" id="UP000182444">
    <property type="component" value="Chromosome 1C"/>
</dbReference>
<dbReference type="PANTHER" id="PTHR44040">
    <property type="entry name" value="RETINOBLASTOMA-BINDING PROTEIN 5"/>
    <property type="match status" value="1"/>
</dbReference>
<dbReference type="OrthoDB" id="196858at2759"/>
<reference evidence="8 10" key="2">
    <citation type="submission" date="2018-07" db="EMBL/GenBank/DDBJ databases">
        <title>Draft Genome Assemblies for Five Robust Yarrowia lipolytica Strains Exhibiting High Lipid Production and Pentose Sugar Utilization and Sugar Alcohol Secretion from Undetoxified Lignocellulosic Biomass Hydrolysates.</title>
        <authorList>
            <consortium name="DOE Joint Genome Institute"/>
            <person name="Walker C."/>
            <person name="Ryu S."/>
            <person name="Na H."/>
            <person name="Zane M."/>
            <person name="LaButti K."/>
            <person name="Lipzen A."/>
            <person name="Haridas S."/>
            <person name="Barry K."/>
            <person name="Grigoriev I.V."/>
            <person name="Quarterman J."/>
            <person name="Slininger P."/>
            <person name="Dien B."/>
            <person name="Trinh C.T."/>
        </authorList>
    </citation>
    <scope>NUCLEOTIDE SEQUENCE [LARGE SCALE GENOMIC DNA]</scope>
    <source>
        <strain evidence="8 10">YB392</strain>
    </source>
</reference>
<evidence type="ECO:0000256" key="6">
    <source>
        <dbReference type="SAM" id="MobiDB-lite"/>
    </source>
</evidence>
<name>A0A1H6PQJ7_YARLL</name>
<dbReference type="RefSeq" id="XP_502155.1">
    <property type="nucleotide sequence ID" value="XM_502155.1"/>
</dbReference>
<evidence type="ECO:0000313" key="9">
    <source>
        <dbReference type="Proteomes" id="UP000182444"/>
    </source>
</evidence>
<keyword evidence="2 5" id="KW-0853">WD repeat</keyword>
<evidence type="ECO:0000313" key="7">
    <source>
        <dbReference type="EMBL" id="AOW03280.1"/>
    </source>
</evidence>
<dbReference type="VEuPathDB" id="FungiDB:YALI0_C22858g"/>
<dbReference type="InterPro" id="IPR019775">
    <property type="entry name" value="WD40_repeat_CS"/>
</dbReference>
<comment type="subcellular location">
    <subcellularLocation>
        <location evidence="1">Nucleus</location>
    </subcellularLocation>
</comment>
<dbReference type="InterPro" id="IPR036322">
    <property type="entry name" value="WD40_repeat_dom_sf"/>
</dbReference>
<evidence type="ECO:0000256" key="4">
    <source>
        <dbReference type="ARBA" id="ARBA00023242"/>
    </source>
</evidence>
<dbReference type="GO" id="GO:0048188">
    <property type="term" value="C:Set1C/COMPASS complex"/>
    <property type="evidence" value="ECO:0007669"/>
    <property type="project" value="InterPro"/>
</dbReference>
<keyword evidence="3" id="KW-0677">Repeat</keyword>
<evidence type="ECO:0000313" key="10">
    <source>
        <dbReference type="Proteomes" id="UP000256601"/>
    </source>
</evidence>